<feature type="domain" description="Serine hydrolase" evidence="3">
    <location>
        <begin position="5"/>
        <end position="208"/>
    </location>
</feature>
<protein>
    <recommendedName>
        <fullName evidence="3">Serine hydrolase domain-containing protein</fullName>
    </recommendedName>
</protein>
<evidence type="ECO:0000256" key="2">
    <source>
        <dbReference type="ARBA" id="ARBA00022801"/>
    </source>
</evidence>
<accession>A0A1B6FGM7</accession>
<dbReference type="PANTHER" id="PTHR48070">
    <property type="entry name" value="ESTERASE OVCA2"/>
    <property type="match status" value="1"/>
</dbReference>
<dbReference type="GO" id="GO:0016787">
    <property type="term" value="F:hydrolase activity"/>
    <property type="evidence" value="ECO:0007669"/>
    <property type="project" value="UniProtKB-KW"/>
</dbReference>
<dbReference type="FunFam" id="3.40.50.1820:FF:000073">
    <property type="entry name" value="esterase OVCA2 isoform X6"/>
    <property type="match status" value="1"/>
</dbReference>
<dbReference type="Gene3D" id="3.40.50.1820">
    <property type="entry name" value="alpha/beta hydrolase"/>
    <property type="match status" value="1"/>
</dbReference>
<dbReference type="GO" id="GO:0005737">
    <property type="term" value="C:cytoplasm"/>
    <property type="evidence" value="ECO:0007669"/>
    <property type="project" value="TreeGrafter"/>
</dbReference>
<sequence length="225" mass="25442">MEVQRKLQILCLHGYHQNKEIFKKKIGSFRKPLKKYADFHFIDAPHLVDGSSSQEGSLDSAYLPKRPEDICADGRGWWFKQASDEKSDGFQESLDFFVKTLEENGPFDGLMGFSQGAAFLALACILLKDKLSSSSVKFVIFVAGFKSHIPFHTKFYDVQTKINIPSLHVIGDTDEIISSSRSRELLELFDNSKLVNHPGGHFVPATKDLKLLYKEFIMKFVTTSA</sequence>
<gene>
    <name evidence="4" type="ORF">g.27670</name>
</gene>
<evidence type="ECO:0000313" key="4">
    <source>
        <dbReference type="EMBL" id="JAS49335.1"/>
    </source>
</evidence>
<dbReference type="AlphaFoldDB" id="A0A1B6FGM7"/>
<dbReference type="InterPro" id="IPR029058">
    <property type="entry name" value="AB_hydrolase_fold"/>
</dbReference>
<evidence type="ECO:0000256" key="1">
    <source>
        <dbReference type="ARBA" id="ARBA00005863"/>
    </source>
</evidence>
<comment type="similarity">
    <text evidence="1">Belongs to the LovG family.</text>
</comment>
<organism evidence="4">
    <name type="scientific">Cuerna arida</name>
    <dbReference type="NCBI Taxonomy" id="1464854"/>
    <lineage>
        <taxon>Eukaryota</taxon>
        <taxon>Metazoa</taxon>
        <taxon>Ecdysozoa</taxon>
        <taxon>Arthropoda</taxon>
        <taxon>Hexapoda</taxon>
        <taxon>Insecta</taxon>
        <taxon>Pterygota</taxon>
        <taxon>Neoptera</taxon>
        <taxon>Paraneoptera</taxon>
        <taxon>Hemiptera</taxon>
        <taxon>Auchenorrhyncha</taxon>
        <taxon>Membracoidea</taxon>
        <taxon>Cicadellidae</taxon>
        <taxon>Cicadellinae</taxon>
        <taxon>Proconiini</taxon>
        <taxon>Cuerna</taxon>
    </lineage>
</organism>
<dbReference type="GO" id="GO:0005634">
    <property type="term" value="C:nucleus"/>
    <property type="evidence" value="ECO:0007669"/>
    <property type="project" value="TreeGrafter"/>
</dbReference>
<name>A0A1B6FGM7_9HEMI</name>
<dbReference type="InterPro" id="IPR050593">
    <property type="entry name" value="LovG"/>
</dbReference>
<dbReference type="EMBL" id="GECZ01020434">
    <property type="protein sequence ID" value="JAS49335.1"/>
    <property type="molecule type" value="Transcribed_RNA"/>
</dbReference>
<dbReference type="Pfam" id="PF03959">
    <property type="entry name" value="FSH1"/>
    <property type="match status" value="1"/>
</dbReference>
<proteinExistence type="inferred from homology"/>
<dbReference type="PANTHER" id="PTHR48070:SF6">
    <property type="entry name" value="ESTERASE OVCA2"/>
    <property type="match status" value="1"/>
</dbReference>
<reference evidence="4" key="1">
    <citation type="submission" date="2015-11" db="EMBL/GenBank/DDBJ databases">
        <title>De novo transcriptome assembly of four potential Pierce s Disease insect vectors from Arizona vineyards.</title>
        <authorList>
            <person name="Tassone E.E."/>
        </authorList>
    </citation>
    <scope>NUCLEOTIDE SEQUENCE</scope>
</reference>
<keyword evidence="2" id="KW-0378">Hydrolase</keyword>
<evidence type="ECO:0000259" key="3">
    <source>
        <dbReference type="Pfam" id="PF03959"/>
    </source>
</evidence>
<dbReference type="InterPro" id="IPR005645">
    <property type="entry name" value="FSH-like_dom"/>
</dbReference>
<dbReference type="SUPFAM" id="SSF53474">
    <property type="entry name" value="alpha/beta-Hydrolases"/>
    <property type="match status" value="1"/>
</dbReference>